<gene>
    <name evidence="1" type="ORF">ACFOEI_04115</name>
</gene>
<keyword evidence="2" id="KW-1185">Reference proteome</keyword>
<evidence type="ECO:0000313" key="2">
    <source>
        <dbReference type="Proteomes" id="UP001595640"/>
    </source>
</evidence>
<evidence type="ECO:0000313" key="1">
    <source>
        <dbReference type="EMBL" id="MFC3291252.1"/>
    </source>
</evidence>
<dbReference type="EMBL" id="JBHRUH010000009">
    <property type="protein sequence ID" value="MFC3291252.1"/>
    <property type="molecule type" value="Genomic_DNA"/>
</dbReference>
<accession>A0ABV7LXE1</accession>
<name>A0ABV7LXE1_9GAMM</name>
<proteinExistence type="predicted"/>
<reference evidence="2" key="1">
    <citation type="journal article" date="2019" name="Int. J. Syst. Evol. Microbiol.">
        <title>The Global Catalogue of Microorganisms (GCM) 10K type strain sequencing project: providing services to taxonomists for standard genome sequencing and annotation.</title>
        <authorList>
            <consortium name="The Broad Institute Genomics Platform"/>
            <consortium name="The Broad Institute Genome Sequencing Center for Infectious Disease"/>
            <person name="Wu L."/>
            <person name="Ma J."/>
        </authorList>
    </citation>
    <scope>NUCLEOTIDE SEQUENCE [LARGE SCALE GENOMIC DNA]</scope>
    <source>
        <strain evidence="2">KCTC 12847</strain>
    </source>
</reference>
<dbReference type="RefSeq" id="WP_019020645.1">
    <property type="nucleotide sequence ID" value="NZ_BMXD01000014.1"/>
</dbReference>
<dbReference type="Proteomes" id="UP001595640">
    <property type="component" value="Unassembled WGS sequence"/>
</dbReference>
<sequence length="56" mass="6175">MSVVVVMAAAPRFILNVAGTCRHVATWVQRLMKVPRLDVINTHGIGDTIKGHFLCM</sequence>
<comment type="caution">
    <text evidence="1">The sequence shown here is derived from an EMBL/GenBank/DDBJ whole genome shotgun (WGS) entry which is preliminary data.</text>
</comment>
<organism evidence="1 2">
    <name type="scientific">Modicisalibacter luteus</name>
    <dbReference type="NCBI Taxonomy" id="453962"/>
    <lineage>
        <taxon>Bacteria</taxon>
        <taxon>Pseudomonadati</taxon>
        <taxon>Pseudomonadota</taxon>
        <taxon>Gammaproteobacteria</taxon>
        <taxon>Oceanospirillales</taxon>
        <taxon>Halomonadaceae</taxon>
        <taxon>Modicisalibacter</taxon>
    </lineage>
</organism>
<protein>
    <submittedName>
        <fullName evidence="1">Uncharacterized protein</fullName>
    </submittedName>
</protein>